<feature type="domain" description="Disease resistance protein winged helix" evidence="7">
    <location>
        <begin position="24"/>
        <end position="94"/>
    </location>
</feature>
<keyword evidence="2" id="KW-0433">Leucine-rich repeat</keyword>
<evidence type="ECO:0000256" key="6">
    <source>
        <dbReference type="ARBA" id="ARBA00022840"/>
    </source>
</evidence>
<dbReference type="GO" id="GO:0006952">
    <property type="term" value="P:defense response"/>
    <property type="evidence" value="ECO:0007669"/>
    <property type="project" value="UniProtKB-KW"/>
</dbReference>
<accession>A0A2G3A6Y5</accession>
<dbReference type="PANTHER" id="PTHR23155">
    <property type="entry name" value="DISEASE RESISTANCE PROTEIN RP"/>
    <property type="match status" value="1"/>
</dbReference>
<evidence type="ECO:0000256" key="3">
    <source>
        <dbReference type="ARBA" id="ARBA00022737"/>
    </source>
</evidence>
<reference evidence="8 9" key="2">
    <citation type="journal article" date="2017" name="Genome Biol.">
        <title>New reference genome sequences of hot pepper reveal the massive evolution of plant disease-resistance genes by retroduplication.</title>
        <authorList>
            <person name="Kim S."/>
            <person name="Park J."/>
            <person name="Yeom S.I."/>
            <person name="Kim Y.M."/>
            <person name="Seo E."/>
            <person name="Kim K.T."/>
            <person name="Kim M.S."/>
            <person name="Lee J.M."/>
            <person name="Cheong K."/>
            <person name="Shin H.S."/>
            <person name="Kim S.B."/>
            <person name="Han K."/>
            <person name="Lee J."/>
            <person name="Park M."/>
            <person name="Lee H.A."/>
            <person name="Lee H.Y."/>
            <person name="Lee Y."/>
            <person name="Oh S."/>
            <person name="Lee J.H."/>
            <person name="Choi E."/>
            <person name="Choi E."/>
            <person name="Lee S.E."/>
            <person name="Jeon J."/>
            <person name="Kim H."/>
            <person name="Choi G."/>
            <person name="Song H."/>
            <person name="Lee J."/>
            <person name="Lee S.C."/>
            <person name="Kwon J.K."/>
            <person name="Lee H.Y."/>
            <person name="Koo N."/>
            <person name="Hong Y."/>
            <person name="Kim R.W."/>
            <person name="Kang W.H."/>
            <person name="Huh J.H."/>
            <person name="Kang B.C."/>
            <person name="Yang T.J."/>
            <person name="Lee Y.H."/>
            <person name="Bennetzen J.L."/>
            <person name="Choi D."/>
        </authorList>
    </citation>
    <scope>NUCLEOTIDE SEQUENCE [LARGE SCALE GENOMIC DNA]</scope>
    <source>
        <strain evidence="9">cv. CM334</strain>
    </source>
</reference>
<dbReference type="Gene3D" id="1.10.10.10">
    <property type="entry name" value="Winged helix-like DNA-binding domain superfamily/Winged helix DNA-binding domain"/>
    <property type="match status" value="1"/>
</dbReference>
<dbReference type="OMA" id="WIRIWIA"/>
<reference evidence="8 9" key="1">
    <citation type="journal article" date="2014" name="Nat. Genet.">
        <title>Genome sequence of the hot pepper provides insights into the evolution of pungency in Capsicum species.</title>
        <authorList>
            <person name="Kim S."/>
            <person name="Park M."/>
            <person name="Yeom S.I."/>
            <person name="Kim Y.M."/>
            <person name="Lee J.M."/>
            <person name="Lee H.A."/>
            <person name="Seo E."/>
            <person name="Choi J."/>
            <person name="Cheong K."/>
            <person name="Kim K.T."/>
            <person name="Jung K."/>
            <person name="Lee G.W."/>
            <person name="Oh S.K."/>
            <person name="Bae C."/>
            <person name="Kim S.B."/>
            <person name="Lee H.Y."/>
            <person name="Kim S.Y."/>
            <person name="Kim M.S."/>
            <person name="Kang B.C."/>
            <person name="Jo Y.D."/>
            <person name="Yang H.B."/>
            <person name="Jeong H.J."/>
            <person name="Kang W.H."/>
            <person name="Kwon J.K."/>
            <person name="Shin C."/>
            <person name="Lim J.Y."/>
            <person name="Park J.H."/>
            <person name="Huh J.H."/>
            <person name="Kim J.S."/>
            <person name="Kim B.D."/>
            <person name="Cohen O."/>
            <person name="Paran I."/>
            <person name="Suh M.C."/>
            <person name="Lee S.B."/>
            <person name="Kim Y.K."/>
            <person name="Shin Y."/>
            <person name="Noh S.J."/>
            <person name="Park J."/>
            <person name="Seo Y.S."/>
            <person name="Kwon S.Y."/>
            <person name="Kim H.A."/>
            <person name="Park J.M."/>
            <person name="Kim H.J."/>
            <person name="Choi S.B."/>
            <person name="Bosland P.W."/>
            <person name="Reeves G."/>
            <person name="Jo S.H."/>
            <person name="Lee B.W."/>
            <person name="Cho H.T."/>
            <person name="Choi H.S."/>
            <person name="Lee M.S."/>
            <person name="Yu Y."/>
            <person name="Do Choi Y."/>
            <person name="Park B.S."/>
            <person name="van Deynze A."/>
            <person name="Ashrafi H."/>
            <person name="Hill T."/>
            <person name="Kim W.T."/>
            <person name="Pai H.S."/>
            <person name="Ahn H.K."/>
            <person name="Yeam I."/>
            <person name="Giovannoni J.J."/>
            <person name="Rose J.K."/>
            <person name="Sorensen I."/>
            <person name="Lee S.J."/>
            <person name="Kim R.W."/>
            <person name="Choi I.Y."/>
            <person name="Choi B.S."/>
            <person name="Lim J.S."/>
            <person name="Lee Y.H."/>
            <person name="Choi D."/>
        </authorList>
    </citation>
    <scope>NUCLEOTIDE SEQUENCE [LARGE SCALE GENOMIC DNA]</scope>
    <source>
        <strain evidence="9">cv. CM334</strain>
    </source>
</reference>
<keyword evidence="6" id="KW-0067">ATP-binding</keyword>
<sequence length="110" mass="12996">MDIIELSYKHLPSYLKQCFLYFGMFLEDEEVSVKKWIRIWIAEGFVQSNEMKSAEIIAMNYLVDLVTSNLVMVARRFPLGDMKTVRLHDLVLDFCLNKAKEENFLLKVDR</sequence>
<keyword evidence="5" id="KW-0611">Plant defense</keyword>
<evidence type="ECO:0000313" key="9">
    <source>
        <dbReference type="Proteomes" id="UP000222542"/>
    </source>
</evidence>
<dbReference type="InterPro" id="IPR036388">
    <property type="entry name" value="WH-like_DNA-bd_sf"/>
</dbReference>
<gene>
    <name evidence="8" type="ORF">T459_05132</name>
</gene>
<dbReference type="InterPro" id="IPR044974">
    <property type="entry name" value="Disease_R_plants"/>
</dbReference>
<dbReference type="AlphaFoldDB" id="A0A2G3A6Y5"/>
<evidence type="ECO:0000256" key="5">
    <source>
        <dbReference type="ARBA" id="ARBA00022821"/>
    </source>
</evidence>
<dbReference type="STRING" id="4072.A0A2G3A6Y5"/>
<comment type="similarity">
    <text evidence="1">Belongs to the disease resistance NB-LRR family.</text>
</comment>
<keyword evidence="3" id="KW-0677">Repeat</keyword>
<proteinExistence type="inferred from homology"/>
<dbReference type="InterPro" id="IPR058922">
    <property type="entry name" value="WHD_DRP"/>
</dbReference>
<dbReference type="EMBL" id="AYRZ02000002">
    <property type="protein sequence ID" value="PHT90019.1"/>
    <property type="molecule type" value="Genomic_DNA"/>
</dbReference>
<protein>
    <recommendedName>
        <fullName evidence="7">Disease resistance protein winged helix domain-containing protein</fullName>
    </recommendedName>
</protein>
<dbReference type="Gramene" id="PHT90019">
    <property type="protein sequence ID" value="PHT90019"/>
    <property type="gene ID" value="T459_05132"/>
</dbReference>
<dbReference type="PANTHER" id="PTHR23155:SF1228">
    <property type="entry name" value="NB-ARC DOMAIN CONTAINING PROTEIN, EXPRESSED"/>
    <property type="match status" value="1"/>
</dbReference>
<name>A0A2G3A6Y5_CAPAN</name>
<keyword evidence="9" id="KW-1185">Reference proteome</keyword>
<evidence type="ECO:0000259" key="7">
    <source>
        <dbReference type="Pfam" id="PF23559"/>
    </source>
</evidence>
<evidence type="ECO:0000313" key="8">
    <source>
        <dbReference type="EMBL" id="PHT90019.1"/>
    </source>
</evidence>
<keyword evidence="4" id="KW-0547">Nucleotide-binding</keyword>
<evidence type="ECO:0000256" key="1">
    <source>
        <dbReference type="ARBA" id="ARBA00008894"/>
    </source>
</evidence>
<dbReference type="FunFam" id="1.10.10.10:FF:000322">
    <property type="entry name" value="Probable disease resistance protein At1g63360"/>
    <property type="match status" value="1"/>
</dbReference>
<dbReference type="Pfam" id="PF23559">
    <property type="entry name" value="WHD_DRP"/>
    <property type="match status" value="1"/>
</dbReference>
<evidence type="ECO:0000256" key="2">
    <source>
        <dbReference type="ARBA" id="ARBA00022614"/>
    </source>
</evidence>
<dbReference type="GO" id="GO:0005524">
    <property type="term" value="F:ATP binding"/>
    <property type="evidence" value="ECO:0007669"/>
    <property type="project" value="UniProtKB-KW"/>
</dbReference>
<comment type="caution">
    <text evidence="8">The sequence shown here is derived from an EMBL/GenBank/DDBJ whole genome shotgun (WGS) entry which is preliminary data.</text>
</comment>
<evidence type="ECO:0000256" key="4">
    <source>
        <dbReference type="ARBA" id="ARBA00022741"/>
    </source>
</evidence>
<organism evidence="8 9">
    <name type="scientific">Capsicum annuum</name>
    <name type="common">Capsicum pepper</name>
    <dbReference type="NCBI Taxonomy" id="4072"/>
    <lineage>
        <taxon>Eukaryota</taxon>
        <taxon>Viridiplantae</taxon>
        <taxon>Streptophyta</taxon>
        <taxon>Embryophyta</taxon>
        <taxon>Tracheophyta</taxon>
        <taxon>Spermatophyta</taxon>
        <taxon>Magnoliopsida</taxon>
        <taxon>eudicotyledons</taxon>
        <taxon>Gunneridae</taxon>
        <taxon>Pentapetalae</taxon>
        <taxon>asterids</taxon>
        <taxon>lamiids</taxon>
        <taxon>Solanales</taxon>
        <taxon>Solanaceae</taxon>
        <taxon>Solanoideae</taxon>
        <taxon>Capsiceae</taxon>
        <taxon>Capsicum</taxon>
    </lineage>
</organism>
<dbReference type="Proteomes" id="UP000222542">
    <property type="component" value="Unassembled WGS sequence"/>
</dbReference>